<proteinExistence type="predicted"/>
<dbReference type="AlphaFoldDB" id="A0A3M8T0E3"/>
<evidence type="ECO:0000313" key="3">
    <source>
        <dbReference type="Proteomes" id="UP000267049"/>
    </source>
</evidence>
<dbReference type="InterPro" id="IPR021354">
    <property type="entry name" value="DUF2975"/>
</dbReference>
<gene>
    <name evidence="2" type="ORF">EER27_03555</name>
</gene>
<feature type="transmembrane region" description="Helical" evidence="1">
    <location>
        <begin position="234"/>
        <end position="254"/>
    </location>
</feature>
<comment type="caution">
    <text evidence="2">The sequence shown here is derived from an EMBL/GenBank/DDBJ whole genome shotgun (WGS) entry which is preliminary data.</text>
</comment>
<dbReference type="Pfam" id="PF11188">
    <property type="entry name" value="DUF2975"/>
    <property type="match status" value="1"/>
</dbReference>
<keyword evidence="1" id="KW-0812">Transmembrane</keyword>
<name>A0A3M8T0E3_9GAMM</name>
<dbReference type="OrthoDB" id="7349915at2"/>
<dbReference type="EMBL" id="RIBS01000001">
    <property type="protein sequence ID" value="RNF86493.1"/>
    <property type="molecule type" value="Genomic_DNA"/>
</dbReference>
<reference evidence="2 3" key="1">
    <citation type="submission" date="2018-11" db="EMBL/GenBank/DDBJ databases">
        <title>Lysobacter cryohumiis sp. nov., isolated from soil in the Tianshan Mountains, Xinjiang, China.</title>
        <authorList>
            <person name="Luo Y."/>
            <person name="Sheng H."/>
        </authorList>
    </citation>
    <scope>NUCLEOTIDE SEQUENCE [LARGE SCALE GENOMIC DNA]</scope>
    <source>
        <strain evidence="2 3">ZS60</strain>
    </source>
</reference>
<evidence type="ECO:0000256" key="1">
    <source>
        <dbReference type="SAM" id="Phobius"/>
    </source>
</evidence>
<feature type="transmembrane region" description="Helical" evidence="1">
    <location>
        <begin position="198"/>
        <end position="219"/>
    </location>
</feature>
<accession>A0A3M8T0E3</accession>
<keyword evidence="1" id="KW-0472">Membrane</keyword>
<keyword evidence="3" id="KW-1185">Reference proteome</keyword>
<evidence type="ECO:0000313" key="2">
    <source>
        <dbReference type="EMBL" id="RNF86493.1"/>
    </source>
</evidence>
<keyword evidence="1" id="KW-1133">Transmembrane helix</keyword>
<protein>
    <submittedName>
        <fullName evidence="2">DUF2975 domain-containing protein</fullName>
    </submittedName>
</protein>
<feature type="transmembrane region" description="Helical" evidence="1">
    <location>
        <begin position="105"/>
        <end position="131"/>
    </location>
</feature>
<organism evidence="2 3">
    <name type="scientific">Montanilutibacter psychrotolerans</name>
    <dbReference type="NCBI Taxonomy" id="1327343"/>
    <lineage>
        <taxon>Bacteria</taxon>
        <taxon>Pseudomonadati</taxon>
        <taxon>Pseudomonadota</taxon>
        <taxon>Gammaproteobacteria</taxon>
        <taxon>Lysobacterales</taxon>
        <taxon>Lysobacteraceae</taxon>
        <taxon>Montanilutibacter</taxon>
    </lineage>
</organism>
<sequence length="268" mass="29411">MCWRPFAMGHGDNSWGQCGVAGWRSLQGTGRRPNGRRRARRTGSRTTWWHRQVEHRARPFPGSAHPLLASYCISFFDIVYIDPRYPTGDSAMTTSPNALALTRPLLLGLTVLNALYAFAIGALLVATLLYPPVLSAALGMTDGQTPWEVRAALRAVVVLGLIAAYVVHRVLRELLAIVDTVRSGDPFVVDNARRLQAIAWWVLVGEALRLLIGMTAWSVSGSLSSMGIDLDLDIGFSFAPWLAVLLLFVLARVFEQGARMRADLEGTV</sequence>
<feature type="transmembrane region" description="Helical" evidence="1">
    <location>
        <begin position="151"/>
        <end position="167"/>
    </location>
</feature>
<dbReference type="Proteomes" id="UP000267049">
    <property type="component" value="Unassembled WGS sequence"/>
</dbReference>